<dbReference type="GO" id="GO:0004674">
    <property type="term" value="F:protein serine/threonine kinase activity"/>
    <property type="evidence" value="ECO:0007669"/>
    <property type="project" value="TreeGrafter"/>
</dbReference>
<dbReference type="EMBL" id="KL198056">
    <property type="protein sequence ID" value="KDQ11692.1"/>
    <property type="molecule type" value="Genomic_DNA"/>
</dbReference>
<dbReference type="HOGENOM" id="CLU_000288_7_18_1"/>
<gene>
    <name evidence="2" type="ORF">BOTBODRAFT_449167</name>
</gene>
<evidence type="ECO:0000259" key="1">
    <source>
        <dbReference type="PROSITE" id="PS50011"/>
    </source>
</evidence>
<dbReference type="SUPFAM" id="SSF56112">
    <property type="entry name" value="Protein kinase-like (PK-like)"/>
    <property type="match status" value="1"/>
</dbReference>
<accession>A0A067MIH0</accession>
<feature type="domain" description="Protein kinase" evidence="1">
    <location>
        <begin position="63"/>
        <end position="374"/>
    </location>
</feature>
<name>A0A067MIH0_BOTB1</name>
<sequence length="410" mass="46635">MVDSMRILVPRDLLEATIDLLRKDMFALHELGRKQHLEILFQLYILSGFYPSDPPLQGWEVATADIEPIASAEYADIWKGMFLGRQKVALKRIIRRRDDDLKGAVQMSSLPAGYADKWKGMFLGRQKGTITGSLKRDDDLKDAVQRVNIGRHLWNGLRHPNILPTIGLVTDGIDIGPCLISPWMDCGDLLEYLHHHADVPCLPLIGQIADGLEYLHTYEPPIVHGGLKGDTIFISSTGNAFIGDFRLLQTFSDIEQSRGSMSSSWRTPGNPRWMAPELLLDDTAESRSLSSDVFAFGRVIHECFTRRDPWAGFSSARIIFVVSRGELPPRPLSEDVISRGLDDNMWRLMEHCWNLNPSERPTIQHIARHLRPAIQSPRRKFQYFYYASEYLCALFDAEVMNSILSETQHH</sequence>
<dbReference type="GO" id="GO:0005524">
    <property type="term" value="F:ATP binding"/>
    <property type="evidence" value="ECO:0007669"/>
    <property type="project" value="InterPro"/>
</dbReference>
<evidence type="ECO:0000313" key="2">
    <source>
        <dbReference type="EMBL" id="KDQ11692.1"/>
    </source>
</evidence>
<dbReference type="PROSITE" id="PS50011">
    <property type="entry name" value="PROTEIN_KINASE_DOM"/>
    <property type="match status" value="1"/>
</dbReference>
<organism evidence="2 3">
    <name type="scientific">Botryobasidium botryosum (strain FD-172 SS1)</name>
    <dbReference type="NCBI Taxonomy" id="930990"/>
    <lineage>
        <taxon>Eukaryota</taxon>
        <taxon>Fungi</taxon>
        <taxon>Dikarya</taxon>
        <taxon>Basidiomycota</taxon>
        <taxon>Agaricomycotina</taxon>
        <taxon>Agaricomycetes</taxon>
        <taxon>Cantharellales</taxon>
        <taxon>Botryobasidiaceae</taxon>
        <taxon>Botryobasidium</taxon>
    </lineage>
</organism>
<protein>
    <recommendedName>
        <fullName evidence="1">Protein kinase domain-containing protein</fullName>
    </recommendedName>
</protein>
<dbReference type="InterPro" id="IPR000719">
    <property type="entry name" value="Prot_kinase_dom"/>
</dbReference>
<keyword evidence="3" id="KW-1185">Reference proteome</keyword>
<dbReference type="InterPro" id="IPR051681">
    <property type="entry name" value="Ser/Thr_Kinases-Pseudokinases"/>
</dbReference>
<dbReference type="PANTHER" id="PTHR44329">
    <property type="entry name" value="SERINE/THREONINE-PROTEIN KINASE TNNI3K-RELATED"/>
    <property type="match status" value="1"/>
</dbReference>
<dbReference type="InterPro" id="IPR001245">
    <property type="entry name" value="Ser-Thr/Tyr_kinase_cat_dom"/>
</dbReference>
<dbReference type="InterPro" id="IPR011009">
    <property type="entry name" value="Kinase-like_dom_sf"/>
</dbReference>
<proteinExistence type="predicted"/>
<dbReference type="STRING" id="930990.A0A067MIH0"/>
<dbReference type="OrthoDB" id="4062651at2759"/>
<dbReference type="InParanoid" id="A0A067MIH0"/>
<dbReference type="Proteomes" id="UP000027195">
    <property type="component" value="Unassembled WGS sequence"/>
</dbReference>
<evidence type="ECO:0000313" key="3">
    <source>
        <dbReference type="Proteomes" id="UP000027195"/>
    </source>
</evidence>
<dbReference type="Pfam" id="PF07714">
    <property type="entry name" value="PK_Tyr_Ser-Thr"/>
    <property type="match status" value="1"/>
</dbReference>
<dbReference type="AlphaFoldDB" id="A0A067MIH0"/>
<dbReference type="Gene3D" id="1.10.510.10">
    <property type="entry name" value="Transferase(Phosphotransferase) domain 1"/>
    <property type="match status" value="1"/>
</dbReference>
<reference evidence="3" key="1">
    <citation type="journal article" date="2014" name="Proc. Natl. Acad. Sci. U.S.A.">
        <title>Extensive sampling of basidiomycete genomes demonstrates inadequacy of the white-rot/brown-rot paradigm for wood decay fungi.</title>
        <authorList>
            <person name="Riley R."/>
            <person name="Salamov A.A."/>
            <person name="Brown D.W."/>
            <person name="Nagy L.G."/>
            <person name="Floudas D."/>
            <person name="Held B.W."/>
            <person name="Levasseur A."/>
            <person name="Lombard V."/>
            <person name="Morin E."/>
            <person name="Otillar R."/>
            <person name="Lindquist E.A."/>
            <person name="Sun H."/>
            <person name="LaButti K.M."/>
            <person name="Schmutz J."/>
            <person name="Jabbour D."/>
            <person name="Luo H."/>
            <person name="Baker S.E."/>
            <person name="Pisabarro A.G."/>
            <person name="Walton J.D."/>
            <person name="Blanchette R.A."/>
            <person name="Henrissat B."/>
            <person name="Martin F."/>
            <person name="Cullen D."/>
            <person name="Hibbett D.S."/>
            <person name="Grigoriev I.V."/>
        </authorList>
    </citation>
    <scope>NUCLEOTIDE SEQUENCE [LARGE SCALE GENOMIC DNA]</scope>
    <source>
        <strain evidence="3">FD-172 SS1</strain>
    </source>
</reference>